<feature type="domain" description="Death" evidence="12">
    <location>
        <begin position="369"/>
        <end position="433"/>
    </location>
</feature>
<evidence type="ECO:0000259" key="13">
    <source>
        <dbReference type="PROSITE" id="PS50050"/>
    </source>
</evidence>
<dbReference type="AlphaFoldDB" id="A0A1S3PFD0"/>
<dbReference type="Proteomes" id="UP001652741">
    <property type="component" value="Chromosome ssa24"/>
</dbReference>
<evidence type="ECO:0000259" key="12">
    <source>
        <dbReference type="PROSITE" id="PS50017"/>
    </source>
</evidence>
<proteinExistence type="predicted"/>
<keyword evidence="4" id="KW-0677">Repeat</keyword>
<organism evidence="14 15">
    <name type="scientific">Salmo salar</name>
    <name type="common">Atlantic salmon</name>
    <dbReference type="NCBI Taxonomy" id="8030"/>
    <lineage>
        <taxon>Eukaryota</taxon>
        <taxon>Metazoa</taxon>
        <taxon>Chordata</taxon>
        <taxon>Craniata</taxon>
        <taxon>Vertebrata</taxon>
        <taxon>Euteleostomi</taxon>
        <taxon>Actinopterygii</taxon>
        <taxon>Neopterygii</taxon>
        <taxon>Teleostei</taxon>
        <taxon>Protacanthopterygii</taxon>
        <taxon>Salmoniformes</taxon>
        <taxon>Salmonidae</taxon>
        <taxon>Salmoninae</taxon>
        <taxon>Salmo</taxon>
    </lineage>
</organism>
<protein>
    <submittedName>
        <fullName evidence="15">Tumor necrosis factor receptor superfamily member 10B isoform X1</fullName>
    </submittedName>
</protein>
<dbReference type="InterPro" id="IPR000488">
    <property type="entry name" value="Death_dom"/>
</dbReference>
<dbReference type="Pfam" id="PF00531">
    <property type="entry name" value="Death"/>
    <property type="match status" value="1"/>
</dbReference>
<feature type="repeat" description="TNFR-Cys" evidence="9">
    <location>
        <begin position="108"/>
        <end position="148"/>
    </location>
</feature>
<sequence>MEECWCRFSFFGHINWDMYATFDKSMSNIGLHYMVVLLIWALNPMAAAQSGLKLTRTGGSVRNSKQRDISCRENLEHPHDNICCLNCLAGTYVKAYCTRALERGTCETCEFDTYTEHGNGLRQCLKCTTCHSDQVTTKACTITQDRECRCKPGLFCAPDQACEVCQKCLRCKENEVRLKNCTATSNTVCKARLPTSSTISGTRPGPAGVVVIVVAVLGITAAIAAVHWKRRNCCKRRDSQNNPSETLKIEVDDQNNRSIEQRQNNRSAVQDDTRLHPLLELTLVVGANTPSADEDNGLGDSLHNTTNSSQSSLSALPSSSPLSSPSAKRQPGTAATEDVLRKLAPLNGDESLKKSFELFEELDVYYHNRFFRHIGLSDNAIKSTAHLHPEDRVYELLKVWLEMVGRQADMNDLIKALLYLDQKLSAENIIYKAIENGYYEYAVN</sequence>
<dbReference type="GeneID" id="106584955"/>
<dbReference type="GO" id="GO:0036462">
    <property type="term" value="P:TRAIL-activated apoptotic signaling pathway"/>
    <property type="evidence" value="ECO:0007669"/>
    <property type="project" value="TreeGrafter"/>
</dbReference>
<evidence type="ECO:0000256" key="11">
    <source>
        <dbReference type="SAM" id="Phobius"/>
    </source>
</evidence>
<feature type="transmembrane region" description="Helical" evidence="11">
    <location>
        <begin position="207"/>
        <end position="228"/>
    </location>
</feature>
<feature type="domain" description="TNFR-Cys" evidence="13">
    <location>
        <begin position="149"/>
        <end position="189"/>
    </location>
</feature>
<accession>A0A1S3PFD0</accession>
<dbReference type="RefSeq" id="XP_014026114.1">
    <property type="nucleotide sequence ID" value="XM_014170639.2"/>
</dbReference>
<comment type="subcellular location">
    <subcellularLocation>
        <location evidence="1">Membrane</location>
    </subcellularLocation>
</comment>
<dbReference type="Pfam" id="PF00020">
    <property type="entry name" value="TNFR_c6"/>
    <property type="match status" value="2"/>
</dbReference>
<evidence type="ECO:0000256" key="3">
    <source>
        <dbReference type="ARBA" id="ARBA00022729"/>
    </source>
</evidence>
<keyword evidence="8" id="KW-0325">Glycoprotein</keyword>
<dbReference type="OrthoDB" id="8848202at2759"/>
<dbReference type="PROSITE" id="PS50050">
    <property type="entry name" value="TNFR_NGFR_2"/>
    <property type="match status" value="2"/>
</dbReference>
<feature type="disulfide bond" evidence="9">
    <location>
        <begin position="150"/>
        <end position="165"/>
    </location>
</feature>
<dbReference type="KEGG" id="sasa:106584955"/>
<evidence type="ECO:0000256" key="2">
    <source>
        <dbReference type="ARBA" id="ARBA00022703"/>
    </source>
</evidence>
<dbReference type="SMART" id="SM00208">
    <property type="entry name" value="TNFR"/>
    <property type="match status" value="3"/>
</dbReference>
<evidence type="ECO:0000256" key="9">
    <source>
        <dbReference type="PROSITE-ProRule" id="PRU00206"/>
    </source>
</evidence>
<dbReference type="PROSITE" id="PS50017">
    <property type="entry name" value="DEATH_DOMAIN"/>
    <property type="match status" value="1"/>
</dbReference>
<feature type="domain" description="TNFR-Cys" evidence="13">
    <location>
        <begin position="108"/>
        <end position="148"/>
    </location>
</feature>
<feature type="disulfide bond" evidence="9">
    <location>
        <begin position="127"/>
        <end position="140"/>
    </location>
</feature>
<evidence type="ECO:0000313" key="14">
    <source>
        <dbReference type="Proteomes" id="UP001652741"/>
    </source>
</evidence>
<dbReference type="Gene3D" id="1.10.533.10">
    <property type="entry name" value="Death Domain, Fas"/>
    <property type="match status" value="1"/>
</dbReference>
<keyword evidence="11" id="KW-0812">Transmembrane</keyword>
<dbReference type="InterPro" id="IPR034024">
    <property type="entry name" value="TNFRSF10_N"/>
</dbReference>
<feature type="disulfide bond" evidence="9">
    <location>
        <begin position="168"/>
        <end position="181"/>
    </location>
</feature>
<keyword evidence="7 15" id="KW-0675">Receptor</keyword>
<evidence type="ECO:0000256" key="5">
    <source>
        <dbReference type="ARBA" id="ARBA00023136"/>
    </source>
</evidence>
<dbReference type="PANTHER" id="PTHR46330">
    <property type="entry name" value="TUMOR NECROSIS FACTOR RECEPTOR SUPERFAMILY MEMBER 10B"/>
    <property type="match status" value="1"/>
</dbReference>
<dbReference type="OMA" id="HEDRIHY"/>
<keyword evidence="3" id="KW-0732">Signal</keyword>
<feature type="disulfide bond" evidence="9">
    <location>
        <begin position="171"/>
        <end position="189"/>
    </location>
</feature>
<evidence type="ECO:0000256" key="8">
    <source>
        <dbReference type="ARBA" id="ARBA00023180"/>
    </source>
</evidence>
<dbReference type="InterPro" id="IPR001368">
    <property type="entry name" value="TNFR/NGFR_Cys_rich_reg"/>
</dbReference>
<feature type="compositionally biased region" description="Polar residues" evidence="10">
    <location>
        <begin position="256"/>
        <end position="268"/>
    </location>
</feature>
<feature type="repeat" description="TNFR-Cys" evidence="9">
    <location>
        <begin position="149"/>
        <end position="189"/>
    </location>
</feature>
<evidence type="ECO:0000256" key="6">
    <source>
        <dbReference type="ARBA" id="ARBA00023157"/>
    </source>
</evidence>
<dbReference type="SUPFAM" id="SSF57586">
    <property type="entry name" value="TNF receptor-like"/>
    <property type="match status" value="2"/>
</dbReference>
<feature type="transmembrane region" description="Helical" evidence="11">
    <location>
        <begin position="29"/>
        <end position="48"/>
    </location>
</feature>
<dbReference type="InterPro" id="IPR052491">
    <property type="entry name" value="TNFRSF10"/>
</dbReference>
<feature type="region of interest" description="Disordered" evidence="10">
    <location>
        <begin position="236"/>
        <end position="272"/>
    </location>
</feature>
<feature type="disulfide bond" evidence="9">
    <location>
        <begin position="130"/>
        <end position="148"/>
    </location>
</feature>
<keyword evidence="11" id="KW-1133">Transmembrane helix</keyword>
<dbReference type="Gene3D" id="2.10.50.10">
    <property type="entry name" value="Tumor Necrosis Factor Receptor, subunit A, domain 2"/>
    <property type="match status" value="2"/>
</dbReference>
<keyword evidence="6 9" id="KW-1015">Disulfide bond</keyword>
<feature type="region of interest" description="Disordered" evidence="10">
    <location>
        <begin position="290"/>
        <end position="335"/>
    </location>
</feature>
<dbReference type="GO" id="GO:0043065">
    <property type="term" value="P:positive regulation of apoptotic process"/>
    <property type="evidence" value="ECO:0007669"/>
    <property type="project" value="TreeGrafter"/>
</dbReference>
<keyword evidence="5 11" id="KW-0472">Membrane</keyword>
<name>A0A1S3PFD0_SALSA</name>
<dbReference type="GO" id="GO:0005886">
    <property type="term" value="C:plasma membrane"/>
    <property type="evidence" value="ECO:0007669"/>
    <property type="project" value="TreeGrafter"/>
</dbReference>
<dbReference type="PANTHER" id="PTHR46330:SF6">
    <property type="entry name" value="HEMATOPOIETIC DEATH RECEPTOR-RELATED"/>
    <property type="match status" value="1"/>
</dbReference>
<feature type="compositionally biased region" description="Low complexity" evidence="10">
    <location>
        <begin position="308"/>
        <end position="327"/>
    </location>
</feature>
<dbReference type="CDD" id="cd08315">
    <property type="entry name" value="Death_TRAILR_DR4_DR5"/>
    <property type="match status" value="1"/>
</dbReference>
<feature type="disulfide bond" evidence="9">
    <location>
        <begin position="109"/>
        <end position="124"/>
    </location>
</feature>
<reference evidence="15" key="1">
    <citation type="submission" date="2025-08" db="UniProtKB">
        <authorList>
            <consortium name="RefSeq"/>
        </authorList>
    </citation>
    <scope>IDENTIFICATION</scope>
</reference>
<dbReference type="SMR" id="A0A1S3PFD0"/>
<dbReference type="GO" id="GO:0009986">
    <property type="term" value="C:cell surface"/>
    <property type="evidence" value="ECO:0007669"/>
    <property type="project" value="TreeGrafter"/>
</dbReference>
<gene>
    <name evidence="15" type="primary">LOC106584955</name>
</gene>
<dbReference type="InterPro" id="IPR034029">
    <property type="entry name" value="TNFRSF10A/B_death"/>
</dbReference>
<evidence type="ECO:0000256" key="1">
    <source>
        <dbReference type="ARBA" id="ARBA00004370"/>
    </source>
</evidence>
<evidence type="ECO:0000256" key="7">
    <source>
        <dbReference type="ARBA" id="ARBA00023170"/>
    </source>
</evidence>
<keyword evidence="14" id="KW-1185">Reference proteome</keyword>
<evidence type="ECO:0000313" key="15">
    <source>
        <dbReference type="RefSeq" id="XP_014026114.1"/>
    </source>
</evidence>
<dbReference type="InterPro" id="IPR011029">
    <property type="entry name" value="DEATH-like_dom_sf"/>
</dbReference>
<dbReference type="CDD" id="cd10580">
    <property type="entry name" value="TNFRSF10"/>
    <property type="match status" value="1"/>
</dbReference>
<keyword evidence="2" id="KW-0053">Apoptosis</keyword>
<evidence type="ECO:0000256" key="10">
    <source>
        <dbReference type="SAM" id="MobiDB-lite"/>
    </source>
</evidence>
<dbReference type="SUPFAM" id="SSF47986">
    <property type="entry name" value="DEATH domain"/>
    <property type="match status" value="1"/>
</dbReference>
<evidence type="ECO:0000256" key="4">
    <source>
        <dbReference type="ARBA" id="ARBA00022737"/>
    </source>
</evidence>